<feature type="region of interest" description="Disordered" evidence="1">
    <location>
        <begin position="1"/>
        <end position="77"/>
    </location>
</feature>
<comment type="caution">
    <text evidence="2">The sequence shown here is derived from an EMBL/GenBank/DDBJ whole genome shotgun (WGS) entry which is preliminary data.</text>
</comment>
<organism evidence="2 3">
    <name type="scientific">Ramlibacter rhizophilus</name>
    <dbReference type="NCBI Taxonomy" id="1781167"/>
    <lineage>
        <taxon>Bacteria</taxon>
        <taxon>Pseudomonadati</taxon>
        <taxon>Pseudomonadota</taxon>
        <taxon>Betaproteobacteria</taxon>
        <taxon>Burkholderiales</taxon>
        <taxon>Comamonadaceae</taxon>
        <taxon>Ramlibacter</taxon>
    </lineage>
</organism>
<accession>A0A4Z0BJ75</accession>
<evidence type="ECO:0000256" key="1">
    <source>
        <dbReference type="SAM" id="MobiDB-lite"/>
    </source>
</evidence>
<name>A0A4Z0BJ75_9BURK</name>
<protein>
    <submittedName>
        <fullName evidence="2">Uncharacterized protein</fullName>
    </submittedName>
</protein>
<sequence>MQQSSLAQNGQCEPHDEADCNVPDAKRSTDKDNDPAPATRRKCTRSSCELDASNEQHNAKDCRSCAEGHVGSHPASP</sequence>
<dbReference type="AlphaFoldDB" id="A0A4Z0BJ75"/>
<feature type="compositionally biased region" description="Polar residues" evidence="1">
    <location>
        <begin position="1"/>
        <end position="11"/>
    </location>
</feature>
<feature type="compositionally biased region" description="Basic and acidic residues" evidence="1">
    <location>
        <begin position="13"/>
        <end position="34"/>
    </location>
</feature>
<proteinExistence type="predicted"/>
<feature type="compositionally biased region" description="Basic and acidic residues" evidence="1">
    <location>
        <begin position="57"/>
        <end position="66"/>
    </location>
</feature>
<dbReference type="Proteomes" id="UP000297564">
    <property type="component" value="Unassembled WGS sequence"/>
</dbReference>
<reference evidence="2 3" key="1">
    <citation type="submission" date="2019-03" db="EMBL/GenBank/DDBJ databases">
        <title>Ramlibacter rhizophilus CCTCC AB2015357, whole genome shotgun sequence.</title>
        <authorList>
            <person name="Zhang X."/>
            <person name="Feng G."/>
            <person name="Zhu H."/>
        </authorList>
    </citation>
    <scope>NUCLEOTIDE SEQUENCE [LARGE SCALE GENOMIC DNA]</scope>
    <source>
        <strain evidence="2 3">CCTCC AB2015357</strain>
    </source>
</reference>
<evidence type="ECO:0000313" key="3">
    <source>
        <dbReference type="Proteomes" id="UP000297564"/>
    </source>
</evidence>
<gene>
    <name evidence="2" type="ORF">EZ242_13065</name>
</gene>
<keyword evidence="3" id="KW-1185">Reference proteome</keyword>
<dbReference type="EMBL" id="SMLL01000005">
    <property type="protein sequence ID" value="TFY98469.1"/>
    <property type="molecule type" value="Genomic_DNA"/>
</dbReference>
<evidence type="ECO:0000313" key="2">
    <source>
        <dbReference type="EMBL" id="TFY98469.1"/>
    </source>
</evidence>